<sequence length="156" mass="17306">MEVLGLLDSLEATILEGFKVPMSKKVIVNEEQVLMLIDKIRLVIQGGSNFAKKAINRDHAIRVSPPANFETKETVVVEEKQPASPSSSTKERSAEIVQEAYQIAQQVREGADKYADEVLSNLELTSSRILRTIKAGRDRLSKNVQGKETISDKINV</sequence>
<comment type="caution">
    <text evidence="2">The sequence shown here is derived from an EMBL/GenBank/DDBJ whole genome shotgun (WGS) entry which is preliminary data.</text>
</comment>
<organism evidence="2 3">
    <name type="scientific">candidate division WOR-1 bacterium RIFOXYB2_FULL_36_35</name>
    <dbReference type="NCBI Taxonomy" id="1802578"/>
    <lineage>
        <taxon>Bacteria</taxon>
        <taxon>Bacillati</taxon>
        <taxon>Saganbacteria</taxon>
    </lineage>
</organism>
<feature type="region of interest" description="Disordered" evidence="1">
    <location>
        <begin position="72"/>
        <end position="94"/>
    </location>
</feature>
<gene>
    <name evidence="2" type="ORF">A2290_04815</name>
</gene>
<evidence type="ECO:0000256" key="1">
    <source>
        <dbReference type="SAM" id="MobiDB-lite"/>
    </source>
</evidence>
<accession>A0A1F4RZF2</accession>
<proteinExistence type="predicted"/>
<evidence type="ECO:0000313" key="3">
    <source>
        <dbReference type="Proteomes" id="UP000177905"/>
    </source>
</evidence>
<dbReference type="AlphaFoldDB" id="A0A1F4RZF2"/>
<reference evidence="2 3" key="1">
    <citation type="journal article" date="2016" name="Nat. Commun.">
        <title>Thousands of microbial genomes shed light on interconnected biogeochemical processes in an aquifer system.</title>
        <authorList>
            <person name="Anantharaman K."/>
            <person name="Brown C.T."/>
            <person name="Hug L.A."/>
            <person name="Sharon I."/>
            <person name="Castelle C.J."/>
            <person name="Probst A.J."/>
            <person name="Thomas B.C."/>
            <person name="Singh A."/>
            <person name="Wilkins M.J."/>
            <person name="Karaoz U."/>
            <person name="Brodie E.L."/>
            <person name="Williams K.H."/>
            <person name="Hubbard S.S."/>
            <person name="Banfield J.F."/>
        </authorList>
    </citation>
    <scope>NUCLEOTIDE SEQUENCE [LARGE SCALE GENOMIC DNA]</scope>
</reference>
<feature type="compositionally biased region" description="Basic and acidic residues" evidence="1">
    <location>
        <begin position="72"/>
        <end position="81"/>
    </location>
</feature>
<evidence type="ECO:0000313" key="2">
    <source>
        <dbReference type="EMBL" id="OGC13565.1"/>
    </source>
</evidence>
<dbReference type="EMBL" id="MEUA01000051">
    <property type="protein sequence ID" value="OGC13565.1"/>
    <property type="molecule type" value="Genomic_DNA"/>
</dbReference>
<dbReference type="Proteomes" id="UP000177905">
    <property type="component" value="Unassembled WGS sequence"/>
</dbReference>
<protein>
    <submittedName>
        <fullName evidence="2">Uncharacterized protein</fullName>
    </submittedName>
</protein>
<name>A0A1F4RZF2_UNCSA</name>